<dbReference type="OrthoDB" id="9789070at2"/>
<evidence type="ECO:0000259" key="1">
    <source>
        <dbReference type="Pfam" id="PF05598"/>
    </source>
</evidence>
<organism evidence="2 3">
    <name type="scientific">Metabacillus lacus</name>
    <dbReference type="NCBI Taxonomy" id="1983721"/>
    <lineage>
        <taxon>Bacteria</taxon>
        <taxon>Bacillati</taxon>
        <taxon>Bacillota</taxon>
        <taxon>Bacilli</taxon>
        <taxon>Bacillales</taxon>
        <taxon>Bacillaceae</taxon>
        <taxon>Metabacillus</taxon>
    </lineage>
</organism>
<evidence type="ECO:0000313" key="3">
    <source>
        <dbReference type="Proteomes" id="UP000448867"/>
    </source>
</evidence>
<proteinExistence type="predicted"/>
<reference evidence="2 3" key="1">
    <citation type="submission" date="2019-11" db="EMBL/GenBank/DDBJ databases">
        <title>Bacillus lacus genome.</title>
        <authorList>
            <person name="Allen C.J."/>
            <person name="Newman J.D."/>
        </authorList>
    </citation>
    <scope>NUCLEOTIDE SEQUENCE [LARGE SCALE GENOMIC DNA]</scope>
    <source>
        <strain evidence="2 3">KCTC 33946</strain>
    </source>
</reference>
<dbReference type="Pfam" id="PF05598">
    <property type="entry name" value="DUF772"/>
    <property type="match status" value="1"/>
</dbReference>
<dbReference type="AlphaFoldDB" id="A0A7X2LXR3"/>
<comment type="caution">
    <text evidence="2">The sequence shown here is derived from an EMBL/GenBank/DDBJ whole genome shotgun (WGS) entry which is preliminary data.</text>
</comment>
<feature type="domain" description="Transposase InsH N-terminal" evidence="1">
    <location>
        <begin position="39"/>
        <end position="129"/>
    </location>
</feature>
<name>A0A7X2LXR3_9BACI</name>
<protein>
    <recommendedName>
        <fullName evidence="1">Transposase InsH N-terminal domain-containing protein</fullName>
    </recommendedName>
</protein>
<keyword evidence="3" id="KW-1185">Reference proteome</keyword>
<dbReference type="Proteomes" id="UP000448867">
    <property type="component" value="Unassembled WGS sequence"/>
</dbReference>
<dbReference type="EMBL" id="WKKI01000022">
    <property type="protein sequence ID" value="MRX72830.1"/>
    <property type="molecule type" value="Genomic_DNA"/>
</dbReference>
<dbReference type="InterPro" id="IPR008490">
    <property type="entry name" value="Transposase_InsH_N"/>
</dbReference>
<evidence type="ECO:0000313" key="2">
    <source>
        <dbReference type="EMBL" id="MRX72830.1"/>
    </source>
</evidence>
<gene>
    <name evidence="2" type="ORF">GJU40_11800</name>
</gene>
<sequence>MKNIVFGIIGSINITKSEEGRCNPMHKDKDTQVSIFSYLYNNIPQNHILRLLKDKLDFSFITSVLEDSPSKYYGRPDKEPELLMKLIVLQYIYNLSDEQVMEEASLNLACMYFLDLNPEDELAHSSLLAMLKKFRNEKLEGGLTVDEVVIGILRQCVEKGILEGSELRIYNTHPEANASNNATERVIEDVAKHIFRD</sequence>
<accession>A0A7X2LXR3</accession>